<gene>
    <name evidence="2" type="ORF">FD25_GL000127</name>
</gene>
<feature type="transmembrane region" description="Helical" evidence="1">
    <location>
        <begin position="229"/>
        <end position="258"/>
    </location>
</feature>
<dbReference type="AlphaFoldDB" id="A0A0R1LJC7"/>
<comment type="caution">
    <text evidence="2">The sequence shown here is derived from an EMBL/GenBank/DDBJ whole genome shotgun (WGS) entry which is preliminary data.</text>
</comment>
<dbReference type="EMBL" id="AZDV01000006">
    <property type="protein sequence ID" value="KRK95712.1"/>
    <property type="molecule type" value="Genomic_DNA"/>
</dbReference>
<feature type="transmembrane region" description="Helical" evidence="1">
    <location>
        <begin position="12"/>
        <end position="31"/>
    </location>
</feature>
<dbReference type="STRING" id="1423715.FD25_GL000127"/>
<proteinExistence type="predicted"/>
<dbReference type="Proteomes" id="UP000051955">
    <property type="component" value="Unassembled WGS sequence"/>
</dbReference>
<keyword evidence="3" id="KW-1185">Reference proteome</keyword>
<dbReference type="PATRIC" id="fig|1423715.3.peg.130"/>
<evidence type="ECO:0000313" key="2">
    <source>
        <dbReference type="EMBL" id="KRK95712.1"/>
    </source>
</evidence>
<protein>
    <submittedName>
        <fullName evidence="2">Uncharacterized protein</fullName>
    </submittedName>
</protein>
<feature type="transmembrane region" description="Helical" evidence="1">
    <location>
        <begin position="51"/>
        <end position="73"/>
    </location>
</feature>
<evidence type="ECO:0000256" key="1">
    <source>
        <dbReference type="SAM" id="Phobius"/>
    </source>
</evidence>
<name>A0A0R1LJC7_9LACO</name>
<reference evidence="2 3" key="1">
    <citation type="journal article" date="2015" name="Genome Announc.">
        <title>Expanding the biotechnology potential of lactobacilli through comparative genomics of 213 strains and associated genera.</title>
        <authorList>
            <person name="Sun Z."/>
            <person name="Harris H.M."/>
            <person name="McCann A."/>
            <person name="Guo C."/>
            <person name="Argimon S."/>
            <person name="Zhang W."/>
            <person name="Yang X."/>
            <person name="Jeffery I.B."/>
            <person name="Cooney J.C."/>
            <person name="Kagawa T.F."/>
            <person name="Liu W."/>
            <person name="Song Y."/>
            <person name="Salvetti E."/>
            <person name="Wrobel A."/>
            <person name="Rasinkangas P."/>
            <person name="Parkhill J."/>
            <person name="Rea M.C."/>
            <person name="O'Sullivan O."/>
            <person name="Ritari J."/>
            <person name="Douillard F.P."/>
            <person name="Paul Ross R."/>
            <person name="Yang R."/>
            <person name="Briner A.E."/>
            <person name="Felis G.E."/>
            <person name="de Vos W.M."/>
            <person name="Barrangou R."/>
            <person name="Klaenhammer T.R."/>
            <person name="Caufield P.W."/>
            <person name="Cui Y."/>
            <person name="Zhang H."/>
            <person name="O'Toole P.W."/>
        </authorList>
    </citation>
    <scope>NUCLEOTIDE SEQUENCE [LARGE SCALE GENOMIC DNA]</scope>
    <source>
        <strain evidence="2 3">DSM 19394</strain>
    </source>
</reference>
<keyword evidence="1" id="KW-1133">Transmembrane helix</keyword>
<feature type="transmembrane region" description="Helical" evidence="1">
    <location>
        <begin position="204"/>
        <end position="223"/>
    </location>
</feature>
<dbReference type="RefSeq" id="WP_057802083.1">
    <property type="nucleotide sequence ID" value="NZ_AZDV01000006.1"/>
</dbReference>
<accession>A0A0R1LJC7</accession>
<keyword evidence="1" id="KW-0472">Membrane</keyword>
<sequence>MTVDYALLVKNLALIVFWLLVLPGAFIALLTGVNRNTKQYLANGFGVNSELYLGFIGIFFHELSHLIVALLFGHHITKFRLLKRPHPHQQTANGDKDLALGYVNHTWNQRSWYQSTGNLFIGIAPIFGCSLVLLGLTAWLLPDLFSGLVTVVSQPLNLHWEGLREVVVGAHDQWWHWLLMGLLAMNISVGGFDLSRADFANSQMGLIGFIVLIMVVTAAWTLIDGAAGWLQGVAVVMTLLAVVLTCSLLISIVTNFFVRIILHIKWHH</sequence>
<dbReference type="OrthoDB" id="258743at2"/>
<evidence type="ECO:0000313" key="3">
    <source>
        <dbReference type="Proteomes" id="UP000051955"/>
    </source>
</evidence>
<feature type="transmembrane region" description="Helical" evidence="1">
    <location>
        <begin position="174"/>
        <end position="192"/>
    </location>
</feature>
<organism evidence="2 3">
    <name type="scientific">Levilactobacillus acidifarinae DSM 19394 = JCM 15949</name>
    <dbReference type="NCBI Taxonomy" id="1423715"/>
    <lineage>
        <taxon>Bacteria</taxon>
        <taxon>Bacillati</taxon>
        <taxon>Bacillota</taxon>
        <taxon>Bacilli</taxon>
        <taxon>Lactobacillales</taxon>
        <taxon>Lactobacillaceae</taxon>
        <taxon>Levilactobacillus</taxon>
    </lineage>
</organism>
<feature type="transmembrane region" description="Helical" evidence="1">
    <location>
        <begin position="119"/>
        <end position="141"/>
    </location>
</feature>
<keyword evidence="1" id="KW-0812">Transmembrane</keyword>